<dbReference type="EMBL" id="MRDE01000024">
    <property type="protein sequence ID" value="OMH25998.1"/>
    <property type="molecule type" value="Genomic_DNA"/>
</dbReference>
<dbReference type="SMART" id="SM00849">
    <property type="entry name" value="Lactamase_B"/>
    <property type="match status" value="1"/>
</dbReference>
<dbReference type="PANTHER" id="PTHR42951:SF14">
    <property type="entry name" value="METALLO-BETA-LACTAMASE SUPERFAMILY PROTEIN"/>
    <property type="match status" value="1"/>
</dbReference>
<dbReference type="Gene3D" id="3.60.15.10">
    <property type="entry name" value="Ribonuclease Z/Hydroxyacylglutathione hydrolase-like"/>
    <property type="match status" value="1"/>
</dbReference>
<keyword evidence="3" id="KW-1185">Reference proteome</keyword>
<evidence type="ECO:0000313" key="3">
    <source>
        <dbReference type="Proteomes" id="UP000187085"/>
    </source>
</evidence>
<sequence>MLAPVEVADDIFFVHGPAANWIILRDGADFTLIDSGYPGDTPAVLASIRALGLQPARAAAVVLTHAHVDHTGAARHLSADHGVPVLADEKERAAVRGEEQYQVTLPDLLPLLWKPRVLAWTGHAVRAGGLTPNAIGTDGTASGPRLAELPGAPAPIATPGHTPGHTAYRLAGGTIAAGDALITAHPVNGGRWPRLQPIHPVFDHDRAAATASRRALAGLGAVTVLPGHGPVLADGAEV</sequence>
<dbReference type="PANTHER" id="PTHR42951">
    <property type="entry name" value="METALLO-BETA-LACTAMASE DOMAIN-CONTAINING"/>
    <property type="match status" value="1"/>
</dbReference>
<gene>
    <name evidence="2" type="ORF">BKD30_05340</name>
</gene>
<comment type="caution">
    <text evidence="2">The sequence shown here is derived from an EMBL/GenBank/DDBJ whole genome shotgun (WGS) entry which is preliminary data.</text>
</comment>
<accession>A0A1R1LEN0</accession>
<evidence type="ECO:0000313" key="2">
    <source>
        <dbReference type="EMBL" id="OMH25998.1"/>
    </source>
</evidence>
<feature type="domain" description="Metallo-beta-lactamase" evidence="1">
    <location>
        <begin position="18"/>
        <end position="228"/>
    </location>
</feature>
<dbReference type="InterPro" id="IPR001279">
    <property type="entry name" value="Metallo-B-lactamas"/>
</dbReference>
<proteinExistence type="predicted"/>
<dbReference type="SUPFAM" id="SSF56281">
    <property type="entry name" value="Metallo-hydrolase/oxidoreductase"/>
    <property type="match status" value="1"/>
</dbReference>
<dbReference type="Pfam" id="PF00753">
    <property type="entry name" value="Lactamase_B"/>
    <property type="match status" value="1"/>
</dbReference>
<dbReference type="Proteomes" id="UP000187085">
    <property type="component" value="Unassembled WGS sequence"/>
</dbReference>
<dbReference type="STRING" id="554083.BKD30_05340"/>
<protein>
    <recommendedName>
        <fullName evidence="1">Metallo-beta-lactamase domain-containing protein</fullName>
    </recommendedName>
</protein>
<reference evidence="2 3" key="1">
    <citation type="submission" date="2016-12" db="EMBL/GenBank/DDBJ databases">
        <title>Draft genome of Tersicoccus phoenicis 1P05MA.</title>
        <authorList>
            <person name="Nakajima Y."/>
            <person name="Yoshizawa S."/>
            <person name="Nakamura K."/>
            <person name="Ogura Y."/>
            <person name="Hayashi T."/>
            <person name="Kogure K."/>
        </authorList>
    </citation>
    <scope>NUCLEOTIDE SEQUENCE [LARGE SCALE GENOMIC DNA]</scope>
    <source>
        <strain evidence="2 3">1p05MA</strain>
    </source>
</reference>
<dbReference type="InterPro" id="IPR036866">
    <property type="entry name" value="RibonucZ/Hydroxyglut_hydro"/>
</dbReference>
<name>A0A1R1LEN0_9MICC</name>
<dbReference type="AlphaFoldDB" id="A0A1R1LEN0"/>
<organism evidence="2 3">
    <name type="scientific">Tersicoccus phoenicis</name>
    <dbReference type="NCBI Taxonomy" id="554083"/>
    <lineage>
        <taxon>Bacteria</taxon>
        <taxon>Bacillati</taxon>
        <taxon>Actinomycetota</taxon>
        <taxon>Actinomycetes</taxon>
        <taxon>Micrococcales</taxon>
        <taxon>Micrococcaceae</taxon>
        <taxon>Tersicoccus</taxon>
    </lineage>
</organism>
<evidence type="ECO:0000259" key="1">
    <source>
        <dbReference type="SMART" id="SM00849"/>
    </source>
</evidence>
<dbReference type="InterPro" id="IPR050855">
    <property type="entry name" value="NDM-1-like"/>
</dbReference>